<dbReference type="EMBL" id="CAJJDN010000026">
    <property type="protein sequence ID" value="CAD8069984.1"/>
    <property type="molecule type" value="Genomic_DNA"/>
</dbReference>
<gene>
    <name evidence="1" type="ORF">PSON_ATCC_30995.1.T0260155</name>
</gene>
<comment type="caution">
    <text evidence="1">The sequence shown here is derived from an EMBL/GenBank/DDBJ whole genome shotgun (WGS) entry which is preliminary data.</text>
</comment>
<dbReference type="Proteomes" id="UP000692954">
    <property type="component" value="Unassembled WGS sequence"/>
</dbReference>
<keyword evidence="2" id="KW-1185">Reference proteome</keyword>
<evidence type="ECO:0000313" key="1">
    <source>
        <dbReference type="EMBL" id="CAD8069984.1"/>
    </source>
</evidence>
<dbReference type="OrthoDB" id="298236at2759"/>
<accession>A0A8S1M4A7</accession>
<organism evidence="1 2">
    <name type="scientific">Paramecium sonneborni</name>
    <dbReference type="NCBI Taxonomy" id="65129"/>
    <lineage>
        <taxon>Eukaryota</taxon>
        <taxon>Sar</taxon>
        <taxon>Alveolata</taxon>
        <taxon>Ciliophora</taxon>
        <taxon>Intramacronucleata</taxon>
        <taxon>Oligohymenophorea</taxon>
        <taxon>Peniculida</taxon>
        <taxon>Parameciidae</taxon>
        <taxon>Paramecium</taxon>
    </lineage>
</organism>
<evidence type="ECO:0000313" key="2">
    <source>
        <dbReference type="Proteomes" id="UP000692954"/>
    </source>
</evidence>
<reference evidence="1" key="1">
    <citation type="submission" date="2021-01" db="EMBL/GenBank/DDBJ databases">
        <authorList>
            <consortium name="Genoscope - CEA"/>
            <person name="William W."/>
        </authorList>
    </citation>
    <scope>NUCLEOTIDE SEQUENCE</scope>
</reference>
<name>A0A8S1M4A7_9CILI</name>
<sequence length="483" mass="57311">MKQKIEELNLKYSIIIKDEENYNTKFTKNFQDFYQIAIAAGEEDFQLGAQAIKKLKKLIDNMYESSKFSNQIIVKQAFESIQVLIAVLLKSTRWQDNNAGIWIIICHLESKYNFLDIKKLSQVFKLHLTQYLEESEEMFQENTSKLLTLLMNENNTFFQPDEYEEIQEKLINSQNNNQLIGLHTSKIDFQEKYISKIQLSPLLQILKELKGKTNQNNFTDLLLKCCLVNQKQTQLSAFQLLLEVEAADQKDYIEVLRYSLLHNNIQIIELGTSLAKHVIKNCECNSLQEIKLLIFLNQTLEPVKECSKDLINNRFKLLDNIILRDNFILTLNICSIQARNQDDIYRLYSWINFTRAINTQSSENISQIIQQIIKFCQIAQKNDKKTQFYFLHFIEQFLKKRQDSDRQYDCSFAEIICNMIGQFEDQRIDKKFNDIFKIFDFSYEQLQQLQNYVQHSQEAQQAWKELINQLHPTRQRENNQNKK</sequence>
<proteinExistence type="predicted"/>
<protein>
    <submittedName>
        <fullName evidence="1">Uncharacterized protein</fullName>
    </submittedName>
</protein>
<dbReference type="AlphaFoldDB" id="A0A8S1M4A7"/>